<dbReference type="Proteomes" id="UP000076128">
    <property type="component" value="Chromosome"/>
</dbReference>
<dbReference type="InterPro" id="IPR009647">
    <property type="entry name" value="PBP_C"/>
</dbReference>
<evidence type="ECO:0000313" key="3">
    <source>
        <dbReference type="Proteomes" id="UP000076128"/>
    </source>
</evidence>
<gene>
    <name evidence="2" type="ORF">AKL17_3110</name>
</gene>
<name>A0A165SRF0_9RHOB</name>
<evidence type="ECO:0000313" key="2">
    <source>
        <dbReference type="EMBL" id="AMY70343.1"/>
    </source>
</evidence>
<proteinExistence type="predicted"/>
<protein>
    <submittedName>
        <fullName evidence="2">Penicillin-binding protein 1C</fullName>
    </submittedName>
</protein>
<organism evidence="2 3">
    <name type="scientific">Frigidibacter mobilis</name>
    <dbReference type="NCBI Taxonomy" id="1335048"/>
    <lineage>
        <taxon>Bacteria</taxon>
        <taxon>Pseudomonadati</taxon>
        <taxon>Pseudomonadota</taxon>
        <taxon>Alphaproteobacteria</taxon>
        <taxon>Rhodobacterales</taxon>
        <taxon>Paracoccaceae</taxon>
        <taxon>Frigidibacter</taxon>
    </lineage>
</organism>
<keyword evidence="3" id="KW-1185">Reference proteome</keyword>
<accession>A0A165SRF0</accession>
<dbReference type="EMBL" id="CP012661">
    <property type="protein sequence ID" value="AMY70343.1"/>
    <property type="molecule type" value="Genomic_DNA"/>
</dbReference>
<dbReference type="Pfam" id="PF06832">
    <property type="entry name" value="BiPBP_C"/>
    <property type="match status" value="1"/>
</dbReference>
<dbReference type="AlphaFoldDB" id="A0A165SRF0"/>
<dbReference type="KEGG" id="daa:AKL17_3110"/>
<sequence>MALTGGALVVKVRGGEPPFTWLANGAPVLLADRAREAAIPLDGPGFVTLSVIDARGRSAAVTVALR</sequence>
<dbReference type="STRING" id="1335048.AKL17_3110"/>
<dbReference type="PATRIC" id="fig|1335048.3.peg.3231"/>
<reference evidence="2 3" key="1">
    <citation type="submission" date="2015-09" db="EMBL/GenBank/DDBJ databases">
        <title>Complete genome sequence of Defluviimonas alba cai42t isolated from an oilfield in Xinjiang.</title>
        <authorList>
            <person name="Geng S."/>
            <person name="Pan X."/>
            <person name="Wu X."/>
        </authorList>
    </citation>
    <scope>NUCLEOTIDE SEQUENCE [LARGE SCALE GENOMIC DNA]</scope>
    <source>
        <strain evidence="3">cai42</strain>
    </source>
</reference>
<feature type="domain" description="Penicillin-binding C-terminal" evidence="1">
    <location>
        <begin position="6"/>
        <end position="62"/>
    </location>
</feature>
<evidence type="ECO:0000259" key="1">
    <source>
        <dbReference type="Pfam" id="PF06832"/>
    </source>
</evidence>